<evidence type="ECO:0000256" key="9">
    <source>
        <dbReference type="ARBA" id="ARBA00022692"/>
    </source>
</evidence>
<dbReference type="GeneID" id="84215316"/>
<keyword evidence="13 18" id="KW-0472">Membrane</keyword>
<evidence type="ECO:0000256" key="10">
    <source>
        <dbReference type="ARBA" id="ARBA00022723"/>
    </source>
</evidence>
<evidence type="ECO:0000256" key="7">
    <source>
        <dbReference type="ARBA" id="ARBA00022676"/>
    </source>
</evidence>
<feature type="transmembrane region" description="Helical" evidence="18">
    <location>
        <begin position="334"/>
        <end position="354"/>
    </location>
</feature>
<evidence type="ECO:0000256" key="14">
    <source>
        <dbReference type="ARBA" id="ARBA00023211"/>
    </source>
</evidence>
<keyword evidence="8 22" id="KW-0808">Transferase</keyword>
<evidence type="ECO:0000256" key="16">
    <source>
        <dbReference type="ARBA" id="ARBA00034066"/>
    </source>
</evidence>
<evidence type="ECO:0000259" key="20">
    <source>
        <dbReference type="Pfam" id="PF18079"/>
    </source>
</evidence>
<feature type="domain" description="Oligosaccharyl transferase STT3 N-terminal" evidence="19">
    <location>
        <begin position="32"/>
        <end position="407"/>
    </location>
</feature>
<evidence type="ECO:0000313" key="23">
    <source>
        <dbReference type="Proteomes" id="UP001224926"/>
    </source>
</evidence>
<keyword evidence="11" id="KW-0460">Magnesium</keyword>
<dbReference type="EC" id="2.4.99.21" evidence="6"/>
<feature type="transmembrane region" description="Helical" evidence="18">
    <location>
        <begin position="425"/>
        <end position="441"/>
    </location>
</feature>
<dbReference type="GO" id="GO:0046872">
    <property type="term" value="F:metal ion binding"/>
    <property type="evidence" value="ECO:0007669"/>
    <property type="project" value="UniProtKB-KW"/>
</dbReference>
<protein>
    <recommendedName>
        <fullName evidence="6">dolichyl-phosphooligosaccharide-protein glycotransferase</fullName>
        <ecNumber evidence="6">2.4.99.21</ecNumber>
    </recommendedName>
    <alternativeName>
        <fullName evidence="15">Oligosaccharyl transferase</fullName>
    </alternativeName>
</protein>
<evidence type="ECO:0000256" key="3">
    <source>
        <dbReference type="ARBA" id="ARBA00004651"/>
    </source>
</evidence>
<feature type="transmembrane region" description="Helical" evidence="18">
    <location>
        <begin position="244"/>
        <end position="262"/>
    </location>
</feature>
<comment type="subcellular location">
    <subcellularLocation>
        <location evidence="3">Cell membrane</location>
        <topology evidence="3">Multi-pass membrane protein</topology>
    </subcellularLocation>
</comment>
<dbReference type="Gene3D" id="3.40.50.12610">
    <property type="match status" value="1"/>
</dbReference>
<reference evidence="22 23" key="1">
    <citation type="submission" date="2022-07" db="EMBL/GenBank/DDBJ databases">
        <title>Two temperate virus in Haloterrigena jeotgali A29.</title>
        <authorList>
            <person name="Deng X."/>
        </authorList>
    </citation>
    <scope>NUCLEOTIDE SEQUENCE [LARGE SCALE GENOMIC DNA]</scope>
    <source>
        <strain evidence="22 23">A29</strain>
    </source>
</reference>
<comment type="cofactor">
    <cofactor evidence="1">
        <name>Mn(2+)</name>
        <dbReference type="ChEBI" id="CHEBI:29035"/>
    </cofactor>
</comment>
<dbReference type="InterPro" id="IPR041154">
    <property type="entry name" value="AglB_P1"/>
</dbReference>
<keyword evidence="7" id="KW-0328">Glycosyltransferase</keyword>
<evidence type="ECO:0000259" key="19">
    <source>
        <dbReference type="Pfam" id="PF02516"/>
    </source>
</evidence>
<dbReference type="PANTHER" id="PTHR13872:SF1">
    <property type="entry name" value="DOLICHYL-DIPHOSPHOOLIGOSACCHARIDE--PROTEIN GLYCOSYLTRANSFERASE SUBUNIT STT3B"/>
    <property type="match status" value="1"/>
</dbReference>
<proteinExistence type="inferred from homology"/>
<accession>A0AAF0P7E4</accession>
<evidence type="ECO:0000256" key="8">
    <source>
        <dbReference type="ARBA" id="ARBA00022679"/>
    </source>
</evidence>
<dbReference type="NCBIfam" id="TIGR04154">
    <property type="entry name" value="archaeo_STT3"/>
    <property type="match status" value="1"/>
</dbReference>
<dbReference type="Pfam" id="PF02516">
    <property type="entry name" value="STT3"/>
    <property type="match status" value="1"/>
</dbReference>
<dbReference type="GO" id="GO:0005886">
    <property type="term" value="C:plasma membrane"/>
    <property type="evidence" value="ECO:0007669"/>
    <property type="project" value="UniProtKB-SubCell"/>
</dbReference>
<keyword evidence="9 18" id="KW-0812">Transmembrane</keyword>
<comment type="catalytic activity">
    <reaction evidence="16">
        <text>an archaeal dolichyl phosphooligosaccharide + [protein]-L-asparagine = an archaeal dolichyl phosphate + a glycoprotein with the oligosaccharide chain attached by N-beta-D-glycosyl linkage to a protein L-asparagine.</text>
        <dbReference type="EC" id="2.4.99.21"/>
    </reaction>
</comment>
<evidence type="ECO:0000259" key="21">
    <source>
        <dbReference type="Pfam" id="PF22627"/>
    </source>
</evidence>
<evidence type="ECO:0000256" key="12">
    <source>
        <dbReference type="ARBA" id="ARBA00022989"/>
    </source>
</evidence>
<evidence type="ECO:0000256" key="6">
    <source>
        <dbReference type="ARBA" id="ARBA00012602"/>
    </source>
</evidence>
<feature type="transmembrane region" description="Helical" evidence="18">
    <location>
        <begin position="149"/>
        <end position="168"/>
    </location>
</feature>
<name>A0AAF0P7E4_9EURY</name>
<feature type="transmembrane region" description="Helical" evidence="18">
    <location>
        <begin position="221"/>
        <end position="238"/>
    </location>
</feature>
<dbReference type="PANTHER" id="PTHR13872">
    <property type="entry name" value="DOLICHYL-DIPHOSPHOOLIGOSACCHARIDE--PROTEIN GLYCOSYLTRANSFERASE SUBUNIT"/>
    <property type="match status" value="1"/>
</dbReference>
<feature type="transmembrane region" description="Helical" evidence="18">
    <location>
        <begin position="180"/>
        <end position="200"/>
    </location>
</feature>
<feature type="transmembrane region" description="Helical" evidence="18">
    <location>
        <begin position="301"/>
        <end position="322"/>
    </location>
</feature>
<feature type="transmembrane region" description="Helical" evidence="18">
    <location>
        <begin position="23"/>
        <end position="39"/>
    </location>
</feature>
<feature type="transmembrane region" description="Helical" evidence="18">
    <location>
        <begin position="120"/>
        <end position="142"/>
    </location>
</feature>
<gene>
    <name evidence="22" type="ORF">NP511_15205</name>
</gene>
<evidence type="ECO:0000256" key="15">
    <source>
        <dbReference type="ARBA" id="ARBA00030679"/>
    </source>
</evidence>
<evidence type="ECO:0000313" key="22">
    <source>
        <dbReference type="EMBL" id="WMT06728.1"/>
    </source>
</evidence>
<evidence type="ECO:0000256" key="5">
    <source>
        <dbReference type="ARBA" id="ARBA00010810"/>
    </source>
</evidence>
<comment type="similarity">
    <text evidence="5">Belongs to the STT3 family.</text>
</comment>
<sequence length="979" mass="105682">MSTDTEHVDEGAETSTLEAWRDWYHIPVVGVVMLFMVWVRTQMYDRFVTDGGQPALSGIDSWYHWRTINWTAENYPHTMPYEVWTGFPSGNYVGQFGTLFDQLIVTVAMIVGLGDPSPETLYTVSLLAIPVMAALVAIPVFYAGRRLGGTIGGIVSVLVLALAPGTFLRRSLVGQLDHHVGEVLFMAIAVLAMMVALRVAERDKPIYELVVDRDWDTLRSPLVYSTLAGIAMTLYIWVWPSAILLIGIFGVFFTVQLCVDYLRGVSPDHVAFVGAVSLGVTGLLSILLIERPGSTGSTSLGLLQPLAAFLVAAGCVFMAWLAREWNNRDLERQYYPVAIAGLLGAIGVGAWLVLPGLFDTIVGNAVRRVLPIGGTATDLTIGEAKPPDQFLSHVFDEFGAAFYTMVAGLVLLVVRPLLGREYRAEYTLVIVWSLFLTSMAATQLRFAYYLVLAVAVVNAAFVADVVRLFDLDIRGGIESLRSIETYQVVVVILVVLLLFAPLLPPLASGTAWGNAEGARPHPDAMAWEESNEWLAENTPAPGNYGGANNADTLDYYGSYTPEDGDYEYPDGAYGVMSWWDYGHLITTQGERIPHSNPFQQNARSSSEFLTAQSEAEAELILDGIAAGEPVVNRSTEELEGAVGNDSQEGEGIRYVMIDDQMAGGKFSAITAWSGPDYSAYVQSEQFQAGNSSIQLPSGNEVYENTTTASLYRQDAAGMEHYRLVHESDDYAIVGGMQVGNQRLPHYSLPISRYNRATGQNLDTGWSNQTAAIQQQLAQARSNDQVYQQLGVPMWDAHVESRVKTYERVAGATITGSVDAESIDADNATAVVSVPLETGTGRTFAYRQTADVDADGSFEVTVPYATNDELGVEDGYTDSSVEALGNYTVRAIAPSGNETVQYGGETTVPEPAVVDGESVDVTLEEIETDTGNESNETAGNETTGNETDDGGSTDDGTAGDGSTDNETAAAVAPIAAEPAS</sequence>
<dbReference type="Pfam" id="PF18079">
    <property type="entry name" value="AglB_L1"/>
    <property type="match status" value="1"/>
</dbReference>
<evidence type="ECO:0000256" key="13">
    <source>
        <dbReference type="ARBA" id="ARBA00023136"/>
    </source>
</evidence>
<keyword evidence="14" id="KW-0464">Manganese</keyword>
<feature type="transmembrane region" description="Helical" evidence="18">
    <location>
        <begin position="400"/>
        <end position="418"/>
    </location>
</feature>
<evidence type="ECO:0000256" key="1">
    <source>
        <dbReference type="ARBA" id="ARBA00001936"/>
    </source>
</evidence>
<evidence type="ECO:0000256" key="4">
    <source>
        <dbReference type="ARBA" id="ARBA00004922"/>
    </source>
</evidence>
<keyword evidence="23" id="KW-1185">Reference proteome</keyword>
<dbReference type="InterPro" id="IPR003674">
    <property type="entry name" value="Oligo_trans_STT3"/>
</dbReference>
<feature type="compositionally biased region" description="Low complexity" evidence="17">
    <location>
        <begin position="930"/>
        <end position="944"/>
    </location>
</feature>
<evidence type="ECO:0000256" key="11">
    <source>
        <dbReference type="ARBA" id="ARBA00022842"/>
    </source>
</evidence>
<dbReference type="Pfam" id="PF22627">
    <property type="entry name" value="AglB_core-like"/>
    <property type="match status" value="1"/>
</dbReference>
<comment type="pathway">
    <text evidence="4">Protein modification; protein glycosylation.</text>
</comment>
<dbReference type="InterPro" id="IPR048307">
    <property type="entry name" value="STT3_N"/>
</dbReference>
<dbReference type="AlphaFoldDB" id="A0AAF0P7E4"/>
<feature type="transmembrane region" description="Helical" evidence="18">
    <location>
        <begin position="486"/>
        <end position="503"/>
    </location>
</feature>
<evidence type="ECO:0000256" key="18">
    <source>
        <dbReference type="SAM" id="Phobius"/>
    </source>
</evidence>
<dbReference type="EMBL" id="CP101873">
    <property type="protein sequence ID" value="WMT06728.1"/>
    <property type="molecule type" value="Genomic_DNA"/>
</dbReference>
<dbReference type="RefSeq" id="WP_049966155.1">
    <property type="nucleotide sequence ID" value="NZ_CP101873.1"/>
</dbReference>
<feature type="transmembrane region" description="Helical" evidence="18">
    <location>
        <begin position="96"/>
        <end position="114"/>
    </location>
</feature>
<feature type="transmembrane region" description="Helical" evidence="18">
    <location>
        <begin position="269"/>
        <end position="289"/>
    </location>
</feature>
<feature type="domain" description="Archaeal glycosylation protein B peripheral" evidence="20">
    <location>
        <begin position="810"/>
        <end position="918"/>
    </location>
</feature>
<dbReference type="GeneID" id="39862983"/>
<feature type="compositionally biased region" description="Low complexity" evidence="17">
    <location>
        <begin position="953"/>
        <end position="979"/>
    </location>
</feature>
<dbReference type="Proteomes" id="UP001224926">
    <property type="component" value="Chromosome"/>
</dbReference>
<keyword evidence="12 18" id="KW-1133">Transmembrane helix</keyword>
<dbReference type="Gene3D" id="2.60.40.3390">
    <property type="match status" value="1"/>
</dbReference>
<feature type="transmembrane region" description="Helical" evidence="18">
    <location>
        <begin position="447"/>
        <end position="466"/>
    </location>
</feature>
<comment type="cofactor">
    <cofactor evidence="2">
        <name>Mg(2+)</name>
        <dbReference type="ChEBI" id="CHEBI:18420"/>
    </cofactor>
</comment>
<keyword evidence="10" id="KW-0479">Metal-binding</keyword>
<evidence type="ECO:0000256" key="2">
    <source>
        <dbReference type="ARBA" id="ARBA00001946"/>
    </source>
</evidence>
<dbReference type="InterPro" id="IPR054479">
    <property type="entry name" value="AglB-like_core"/>
</dbReference>
<organism evidence="22 23">
    <name type="scientific">Natrinema thermotolerans</name>
    <dbReference type="NCBI Taxonomy" id="121872"/>
    <lineage>
        <taxon>Archaea</taxon>
        <taxon>Methanobacteriati</taxon>
        <taxon>Methanobacteriota</taxon>
        <taxon>Stenosarchaea group</taxon>
        <taxon>Halobacteria</taxon>
        <taxon>Halobacteriales</taxon>
        <taxon>Natrialbaceae</taxon>
        <taxon>Natrinema</taxon>
    </lineage>
</organism>
<dbReference type="InterPro" id="IPR026410">
    <property type="entry name" value="OlisacTrfase_arch"/>
</dbReference>
<feature type="region of interest" description="Disordered" evidence="17">
    <location>
        <begin position="925"/>
        <end position="979"/>
    </location>
</feature>
<evidence type="ECO:0000256" key="17">
    <source>
        <dbReference type="SAM" id="MobiDB-lite"/>
    </source>
</evidence>
<dbReference type="GO" id="GO:0004576">
    <property type="term" value="F:oligosaccharyl transferase activity"/>
    <property type="evidence" value="ECO:0007669"/>
    <property type="project" value="InterPro"/>
</dbReference>
<feature type="domain" description="AglB-like core" evidence="21">
    <location>
        <begin position="525"/>
        <end position="626"/>
    </location>
</feature>